<feature type="domain" description="C-type lectin" evidence="2">
    <location>
        <begin position="158"/>
        <end position="198"/>
    </location>
</feature>
<feature type="region of interest" description="Disordered" evidence="1">
    <location>
        <begin position="111"/>
        <end position="149"/>
    </location>
</feature>
<organism evidence="3 4">
    <name type="scientific">Manduca sexta</name>
    <name type="common">Tobacco hawkmoth</name>
    <name type="synonym">Tobacco hornworm</name>
    <dbReference type="NCBI Taxonomy" id="7130"/>
    <lineage>
        <taxon>Eukaryota</taxon>
        <taxon>Metazoa</taxon>
        <taxon>Ecdysozoa</taxon>
        <taxon>Arthropoda</taxon>
        <taxon>Hexapoda</taxon>
        <taxon>Insecta</taxon>
        <taxon>Pterygota</taxon>
        <taxon>Neoptera</taxon>
        <taxon>Endopterygota</taxon>
        <taxon>Lepidoptera</taxon>
        <taxon>Glossata</taxon>
        <taxon>Ditrysia</taxon>
        <taxon>Bombycoidea</taxon>
        <taxon>Sphingidae</taxon>
        <taxon>Sphinginae</taxon>
        <taxon>Sphingini</taxon>
        <taxon>Manduca</taxon>
    </lineage>
</organism>
<dbReference type="CDD" id="cd00037">
    <property type="entry name" value="CLECT"/>
    <property type="match status" value="1"/>
</dbReference>
<comment type="caution">
    <text evidence="3">The sequence shown here is derived from an EMBL/GenBank/DDBJ whole genome shotgun (WGS) entry which is preliminary data.</text>
</comment>
<protein>
    <recommendedName>
        <fullName evidence="2">C-type lectin domain-containing protein</fullName>
    </recommendedName>
</protein>
<keyword evidence="4" id="KW-1185">Reference proteome</keyword>
<feature type="domain" description="C-type lectin" evidence="2">
    <location>
        <begin position="222"/>
        <end position="347"/>
    </location>
</feature>
<dbReference type="PANTHER" id="PTHR22803">
    <property type="entry name" value="MANNOSE, PHOSPHOLIPASE, LECTIN RECEPTOR RELATED"/>
    <property type="match status" value="1"/>
</dbReference>
<dbReference type="SMART" id="SM00034">
    <property type="entry name" value="CLECT"/>
    <property type="match status" value="1"/>
</dbReference>
<dbReference type="Pfam" id="PF00059">
    <property type="entry name" value="Lectin_C"/>
    <property type="match status" value="2"/>
</dbReference>
<name>A0A921YNU8_MANSE</name>
<sequence length="361" mass="40695">MPVETRLDSLVRGKSEVKAYVRGCPSVVTEAGACDALFDMRRRWSNNGCFPLRMFEESSSEVTSSSAFGMPAAMVMSPESLASPEYGGLELWSYDETMTNYPAQSLLGACNAPQQQQQQQQQQPSAQPLPSMPLPMPPTTPKSENESMSSGRALMDVYNDWLPGEPNDVNGEESCIVMNKKGQMNDISCNRKFPFICKKTLASLEWNAHCQTPYKRYIVNEDLGRCYKFFLTPMNWTEAFAVCNAEESYLAIINSDEEANFLKKMTKDNPKYTVKGNYLAGVVMLGFHNRDRQGWLTIKGATLEDSGYTQWGYAQPDVDDKYLCGAMFYNGELTYGDCSQRSFFICEKEYKSGFDERFGDE</sequence>
<dbReference type="InterPro" id="IPR050111">
    <property type="entry name" value="C-type_lectin/snaclec_domain"/>
</dbReference>
<evidence type="ECO:0000259" key="2">
    <source>
        <dbReference type="PROSITE" id="PS50041"/>
    </source>
</evidence>
<dbReference type="InterPro" id="IPR001304">
    <property type="entry name" value="C-type_lectin-like"/>
</dbReference>
<feature type="compositionally biased region" description="Pro residues" evidence="1">
    <location>
        <begin position="130"/>
        <end position="140"/>
    </location>
</feature>
<dbReference type="AlphaFoldDB" id="A0A921YNU8"/>
<evidence type="ECO:0000256" key="1">
    <source>
        <dbReference type="SAM" id="MobiDB-lite"/>
    </source>
</evidence>
<reference evidence="3" key="1">
    <citation type="journal article" date="2016" name="Insect Biochem. Mol. Biol.">
        <title>Multifaceted biological insights from a draft genome sequence of the tobacco hornworm moth, Manduca sexta.</title>
        <authorList>
            <person name="Kanost M.R."/>
            <person name="Arrese E.L."/>
            <person name="Cao X."/>
            <person name="Chen Y.R."/>
            <person name="Chellapilla S."/>
            <person name="Goldsmith M.R."/>
            <person name="Grosse-Wilde E."/>
            <person name="Heckel D.G."/>
            <person name="Herndon N."/>
            <person name="Jiang H."/>
            <person name="Papanicolaou A."/>
            <person name="Qu J."/>
            <person name="Soulages J.L."/>
            <person name="Vogel H."/>
            <person name="Walters J."/>
            <person name="Waterhouse R.M."/>
            <person name="Ahn S.J."/>
            <person name="Almeida F.C."/>
            <person name="An C."/>
            <person name="Aqrawi P."/>
            <person name="Bretschneider A."/>
            <person name="Bryant W.B."/>
            <person name="Bucks S."/>
            <person name="Chao H."/>
            <person name="Chevignon G."/>
            <person name="Christen J.M."/>
            <person name="Clarke D.F."/>
            <person name="Dittmer N.T."/>
            <person name="Ferguson L.C.F."/>
            <person name="Garavelou S."/>
            <person name="Gordon K.H.J."/>
            <person name="Gunaratna R.T."/>
            <person name="Han Y."/>
            <person name="Hauser F."/>
            <person name="He Y."/>
            <person name="Heidel-Fischer H."/>
            <person name="Hirsh A."/>
            <person name="Hu Y."/>
            <person name="Jiang H."/>
            <person name="Kalra D."/>
            <person name="Klinner C."/>
            <person name="Konig C."/>
            <person name="Kovar C."/>
            <person name="Kroll A.R."/>
            <person name="Kuwar S.S."/>
            <person name="Lee S.L."/>
            <person name="Lehman R."/>
            <person name="Li K."/>
            <person name="Li Z."/>
            <person name="Liang H."/>
            <person name="Lovelace S."/>
            <person name="Lu Z."/>
            <person name="Mansfield J.H."/>
            <person name="McCulloch K.J."/>
            <person name="Mathew T."/>
            <person name="Morton B."/>
            <person name="Muzny D.M."/>
            <person name="Neunemann D."/>
            <person name="Ongeri F."/>
            <person name="Pauchet Y."/>
            <person name="Pu L.L."/>
            <person name="Pyrousis I."/>
            <person name="Rao X.J."/>
            <person name="Redding A."/>
            <person name="Roesel C."/>
            <person name="Sanchez-Gracia A."/>
            <person name="Schaack S."/>
            <person name="Shukla A."/>
            <person name="Tetreau G."/>
            <person name="Wang Y."/>
            <person name="Xiong G.H."/>
            <person name="Traut W."/>
            <person name="Walsh T.K."/>
            <person name="Worley K.C."/>
            <person name="Wu D."/>
            <person name="Wu W."/>
            <person name="Wu Y.Q."/>
            <person name="Zhang X."/>
            <person name="Zou Z."/>
            <person name="Zucker H."/>
            <person name="Briscoe A.D."/>
            <person name="Burmester T."/>
            <person name="Clem R.J."/>
            <person name="Feyereisen R."/>
            <person name="Grimmelikhuijzen C.J.P."/>
            <person name="Hamodrakas S.J."/>
            <person name="Hansson B.S."/>
            <person name="Huguet E."/>
            <person name="Jermiin L.S."/>
            <person name="Lan Q."/>
            <person name="Lehman H.K."/>
            <person name="Lorenzen M."/>
            <person name="Merzendorfer H."/>
            <person name="Michalopoulos I."/>
            <person name="Morton D.B."/>
            <person name="Muthukrishnan S."/>
            <person name="Oakeshott J.G."/>
            <person name="Palmer W."/>
            <person name="Park Y."/>
            <person name="Passarelli A.L."/>
            <person name="Rozas J."/>
            <person name="Schwartz L.M."/>
            <person name="Smith W."/>
            <person name="Southgate A."/>
            <person name="Vilcinskas A."/>
            <person name="Vogt R."/>
            <person name="Wang P."/>
            <person name="Werren J."/>
            <person name="Yu X.Q."/>
            <person name="Zhou J.J."/>
            <person name="Brown S.J."/>
            <person name="Scherer S.E."/>
            <person name="Richards S."/>
            <person name="Blissard G.W."/>
        </authorList>
    </citation>
    <scope>NUCLEOTIDE SEQUENCE</scope>
</reference>
<accession>A0A921YNU8</accession>
<reference evidence="3" key="2">
    <citation type="submission" date="2020-12" db="EMBL/GenBank/DDBJ databases">
        <authorList>
            <person name="Kanost M."/>
        </authorList>
    </citation>
    <scope>NUCLEOTIDE SEQUENCE</scope>
</reference>
<gene>
    <name evidence="3" type="ORF">O3G_MSEX002495</name>
</gene>
<dbReference type="Proteomes" id="UP000791440">
    <property type="component" value="Unassembled WGS sequence"/>
</dbReference>
<evidence type="ECO:0000313" key="3">
    <source>
        <dbReference type="EMBL" id="KAG6442753.1"/>
    </source>
</evidence>
<feature type="compositionally biased region" description="Low complexity" evidence="1">
    <location>
        <begin position="112"/>
        <end position="129"/>
    </location>
</feature>
<dbReference type="PROSITE" id="PS50041">
    <property type="entry name" value="C_TYPE_LECTIN_2"/>
    <property type="match status" value="2"/>
</dbReference>
<evidence type="ECO:0000313" key="4">
    <source>
        <dbReference type="Proteomes" id="UP000791440"/>
    </source>
</evidence>
<dbReference type="EMBL" id="JH668295">
    <property type="protein sequence ID" value="KAG6442753.1"/>
    <property type="molecule type" value="Genomic_DNA"/>
</dbReference>
<proteinExistence type="predicted"/>